<evidence type="ECO:0000313" key="2">
    <source>
        <dbReference type="Proteomes" id="UP000240978"/>
    </source>
</evidence>
<gene>
    <name evidence="1" type="ORF">CLV42_101425</name>
</gene>
<accession>A0A2P8GNY0</accession>
<name>A0A2P8GNY0_9BACT</name>
<sequence length="48" mass="5480">MLLMRLPYLKPYNSGFTVSSREQPIVAMPDNGIPAYALQMGTFPDWVY</sequence>
<dbReference type="AlphaFoldDB" id="A0A2P8GNY0"/>
<comment type="caution">
    <text evidence="1">The sequence shown here is derived from an EMBL/GenBank/DDBJ whole genome shotgun (WGS) entry which is preliminary data.</text>
</comment>
<proteinExistence type="predicted"/>
<dbReference type="Proteomes" id="UP000240978">
    <property type="component" value="Unassembled WGS sequence"/>
</dbReference>
<organism evidence="1 2">
    <name type="scientific">Chitinophaga ginsengisoli</name>
    <dbReference type="NCBI Taxonomy" id="363837"/>
    <lineage>
        <taxon>Bacteria</taxon>
        <taxon>Pseudomonadati</taxon>
        <taxon>Bacteroidota</taxon>
        <taxon>Chitinophagia</taxon>
        <taxon>Chitinophagales</taxon>
        <taxon>Chitinophagaceae</taxon>
        <taxon>Chitinophaga</taxon>
    </lineage>
</organism>
<keyword evidence="2" id="KW-1185">Reference proteome</keyword>
<evidence type="ECO:0000313" key="1">
    <source>
        <dbReference type="EMBL" id="PSL35663.1"/>
    </source>
</evidence>
<protein>
    <submittedName>
        <fullName evidence="1">Uncharacterized protein</fullName>
    </submittedName>
</protein>
<dbReference type="EMBL" id="PYGK01000001">
    <property type="protein sequence ID" value="PSL35663.1"/>
    <property type="molecule type" value="Genomic_DNA"/>
</dbReference>
<reference evidence="1 2" key="1">
    <citation type="submission" date="2018-03" db="EMBL/GenBank/DDBJ databases">
        <title>Genomic Encyclopedia of Archaeal and Bacterial Type Strains, Phase II (KMG-II): from individual species to whole genera.</title>
        <authorList>
            <person name="Goeker M."/>
        </authorList>
    </citation>
    <scope>NUCLEOTIDE SEQUENCE [LARGE SCALE GENOMIC DNA]</scope>
    <source>
        <strain evidence="1 2">DSM 18107</strain>
    </source>
</reference>